<comment type="subcellular location">
    <subcellularLocation>
        <location evidence="1">Membrane</location>
        <topology evidence="1">Multi-pass membrane protein</topology>
    </subcellularLocation>
</comment>
<feature type="transmembrane region" description="Helical" evidence="6">
    <location>
        <begin position="25"/>
        <end position="45"/>
    </location>
</feature>
<evidence type="ECO:0000256" key="3">
    <source>
        <dbReference type="ARBA" id="ARBA00022692"/>
    </source>
</evidence>
<feature type="transmembrane region" description="Helical" evidence="6">
    <location>
        <begin position="280"/>
        <end position="307"/>
    </location>
</feature>
<feature type="transmembrane region" description="Helical" evidence="6">
    <location>
        <begin position="213"/>
        <end position="230"/>
    </location>
</feature>
<dbReference type="AlphaFoldDB" id="A0A4Q7YG35"/>
<organism evidence="8 9">
    <name type="scientific">Edaphobacter modestus</name>
    <dbReference type="NCBI Taxonomy" id="388466"/>
    <lineage>
        <taxon>Bacteria</taxon>
        <taxon>Pseudomonadati</taxon>
        <taxon>Acidobacteriota</taxon>
        <taxon>Terriglobia</taxon>
        <taxon>Terriglobales</taxon>
        <taxon>Acidobacteriaceae</taxon>
        <taxon>Edaphobacter</taxon>
    </lineage>
</organism>
<dbReference type="InterPro" id="IPR020846">
    <property type="entry name" value="MFS_dom"/>
</dbReference>
<feature type="transmembrane region" description="Helical" evidence="6">
    <location>
        <begin position="242"/>
        <end position="260"/>
    </location>
</feature>
<dbReference type="GO" id="GO:0016020">
    <property type="term" value="C:membrane"/>
    <property type="evidence" value="ECO:0007669"/>
    <property type="project" value="UniProtKB-SubCell"/>
</dbReference>
<dbReference type="Gene3D" id="1.20.1250.20">
    <property type="entry name" value="MFS general substrate transporter like domains"/>
    <property type="match status" value="1"/>
</dbReference>
<accession>A0A4Q7YG35</accession>
<keyword evidence="2" id="KW-0813">Transport</keyword>
<feature type="transmembrane region" description="Helical" evidence="6">
    <location>
        <begin position="319"/>
        <end position="339"/>
    </location>
</feature>
<sequence length="536" mass="58775">MTTSETPGQSPPSKPVQPQSTTNPYVGILAVFLGAGLATLSSRLLSVGLPDLRGALGISFDDASWLPTAFNMATMFSGVFVVFVNAFWGPRRILLPAAGIFAAASFLLPFAPNYQVMLAPVIVAGLASGTFYSLTMTFVLTNLPKRLIIFGIAAYAADIVFVSNFASLLEGWYIYYLSWRWIFWTAALFTPLMMVCVHFGIPHRTNTEPRPSWRGFTYFSLSLALLYGALDQGQRLDWLNSATIVGMLVAGLFLFGATILRRLVQPNPIVNLKFLNTRNIIILATSIFVFKFMHLATMVLVPGFLANIQLYRPLETGHALAWVALPMFAMVWVAATIIIYTNSRPVLVLGLTMCGICCWLWSRVDTSWSGNSFEIVELLLSLGLAGAYIGLVGSIVLEALESGALTSASNVATYSGFMHLMRLFGGQIGVAAMTRFIAVREQFHSNMLGLYVQRGSWLTDQRLRMLTGGVLSRSTDGLEAQQRAAAILGLQVRAQAYTLATSDGFVLIVWVVIAYLLLMLFLRPGKITFNDLSKMQ</sequence>
<dbReference type="EMBL" id="SHKW01000002">
    <property type="protein sequence ID" value="RZU35734.1"/>
    <property type="molecule type" value="Genomic_DNA"/>
</dbReference>
<dbReference type="OrthoDB" id="9812221at2"/>
<keyword evidence="9" id="KW-1185">Reference proteome</keyword>
<name>A0A4Q7YG35_9BACT</name>
<evidence type="ECO:0000313" key="8">
    <source>
        <dbReference type="EMBL" id="RZU35734.1"/>
    </source>
</evidence>
<feature type="transmembrane region" description="Helical" evidence="6">
    <location>
        <begin position="181"/>
        <end position="201"/>
    </location>
</feature>
<evidence type="ECO:0000259" key="7">
    <source>
        <dbReference type="PROSITE" id="PS50850"/>
    </source>
</evidence>
<feature type="transmembrane region" description="Helical" evidence="6">
    <location>
        <begin position="504"/>
        <end position="522"/>
    </location>
</feature>
<evidence type="ECO:0000256" key="2">
    <source>
        <dbReference type="ARBA" id="ARBA00022448"/>
    </source>
</evidence>
<dbReference type="Pfam" id="PF07690">
    <property type="entry name" value="MFS_1"/>
    <property type="match status" value="1"/>
</dbReference>
<feature type="transmembrane region" description="Helical" evidence="6">
    <location>
        <begin position="93"/>
        <end position="111"/>
    </location>
</feature>
<evidence type="ECO:0000256" key="6">
    <source>
        <dbReference type="SAM" id="Phobius"/>
    </source>
</evidence>
<dbReference type="SUPFAM" id="SSF103473">
    <property type="entry name" value="MFS general substrate transporter"/>
    <property type="match status" value="1"/>
</dbReference>
<keyword evidence="5 6" id="KW-0472">Membrane</keyword>
<feature type="transmembrane region" description="Helical" evidence="6">
    <location>
        <begin position="420"/>
        <end position="438"/>
    </location>
</feature>
<dbReference type="PANTHER" id="PTHR42718">
    <property type="entry name" value="MAJOR FACILITATOR SUPERFAMILY MULTIDRUG TRANSPORTER MFSC"/>
    <property type="match status" value="1"/>
</dbReference>
<evidence type="ECO:0000256" key="5">
    <source>
        <dbReference type="ARBA" id="ARBA00023136"/>
    </source>
</evidence>
<keyword evidence="3 6" id="KW-0812">Transmembrane</keyword>
<dbReference type="Proteomes" id="UP000292958">
    <property type="component" value="Unassembled WGS sequence"/>
</dbReference>
<dbReference type="RefSeq" id="WP_130424197.1">
    <property type="nucleotide sequence ID" value="NZ_SHKW01000002.1"/>
</dbReference>
<dbReference type="InterPro" id="IPR011701">
    <property type="entry name" value="MFS"/>
</dbReference>
<dbReference type="GO" id="GO:0022857">
    <property type="term" value="F:transmembrane transporter activity"/>
    <property type="evidence" value="ECO:0007669"/>
    <property type="project" value="InterPro"/>
</dbReference>
<feature type="transmembrane region" description="Helical" evidence="6">
    <location>
        <begin position="117"/>
        <end position="140"/>
    </location>
</feature>
<protein>
    <submittedName>
        <fullName evidence="8">DHA2 family multidrug resistance protein</fullName>
    </submittedName>
</protein>
<feature type="transmembrane region" description="Helical" evidence="6">
    <location>
        <begin position="65"/>
        <end position="86"/>
    </location>
</feature>
<feature type="transmembrane region" description="Helical" evidence="6">
    <location>
        <begin position="382"/>
        <end position="400"/>
    </location>
</feature>
<gene>
    <name evidence="8" type="ORF">BDD14_5832</name>
</gene>
<dbReference type="PROSITE" id="PS50850">
    <property type="entry name" value="MFS"/>
    <property type="match status" value="1"/>
</dbReference>
<proteinExistence type="predicted"/>
<feature type="transmembrane region" description="Helical" evidence="6">
    <location>
        <begin position="147"/>
        <end position="169"/>
    </location>
</feature>
<evidence type="ECO:0000313" key="9">
    <source>
        <dbReference type="Proteomes" id="UP000292958"/>
    </source>
</evidence>
<keyword evidence="4 6" id="KW-1133">Transmembrane helix</keyword>
<dbReference type="InterPro" id="IPR036259">
    <property type="entry name" value="MFS_trans_sf"/>
</dbReference>
<reference evidence="8 9" key="1">
    <citation type="submission" date="2019-02" db="EMBL/GenBank/DDBJ databases">
        <title>Genomic Encyclopedia of Archaeal and Bacterial Type Strains, Phase II (KMG-II): from individual species to whole genera.</title>
        <authorList>
            <person name="Goeker M."/>
        </authorList>
    </citation>
    <scope>NUCLEOTIDE SEQUENCE [LARGE SCALE GENOMIC DNA]</scope>
    <source>
        <strain evidence="8 9">DSM 18101</strain>
    </source>
</reference>
<evidence type="ECO:0000256" key="4">
    <source>
        <dbReference type="ARBA" id="ARBA00022989"/>
    </source>
</evidence>
<feature type="domain" description="Major facilitator superfamily (MFS) profile" evidence="7">
    <location>
        <begin position="27"/>
        <end position="527"/>
    </location>
</feature>
<comment type="caution">
    <text evidence="8">The sequence shown here is derived from an EMBL/GenBank/DDBJ whole genome shotgun (WGS) entry which is preliminary data.</text>
</comment>
<feature type="transmembrane region" description="Helical" evidence="6">
    <location>
        <begin position="346"/>
        <end position="362"/>
    </location>
</feature>
<evidence type="ECO:0000256" key="1">
    <source>
        <dbReference type="ARBA" id="ARBA00004141"/>
    </source>
</evidence>
<dbReference type="PANTHER" id="PTHR42718:SF9">
    <property type="entry name" value="MAJOR FACILITATOR SUPERFAMILY MULTIDRUG TRANSPORTER MFSC"/>
    <property type="match status" value="1"/>
</dbReference>